<proteinExistence type="predicted"/>
<gene>
    <name evidence="2" type="ORF">LVJ83_04640</name>
</gene>
<evidence type="ECO:0000313" key="2">
    <source>
        <dbReference type="EMBL" id="UOO82756.1"/>
    </source>
</evidence>
<dbReference type="InterPro" id="IPR025484">
    <property type="entry name" value="DUF4376"/>
</dbReference>
<dbReference type="Pfam" id="PF14301">
    <property type="entry name" value="DUF4376"/>
    <property type="match status" value="1"/>
</dbReference>
<evidence type="ECO:0000313" key="3">
    <source>
        <dbReference type="Proteomes" id="UP000829817"/>
    </source>
</evidence>
<evidence type="ECO:0000259" key="1">
    <source>
        <dbReference type="Pfam" id="PF14301"/>
    </source>
</evidence>
<feature type="domain" description="DUF4376" evidence="1">
    <location>
        <begin position="139"/>
        <end position="245"/>
    </location>
</feature>
<reference evidence="2 3" key="1">
    <citation type="journal article" date="2022" name="Res Sq">
        <title>Evolution of multicellular longitudinally dividing oral cavity symbionts (Neisseriaceae).</title>
        <authorList>
            <person name="Nyongesa S."/>
            <person name="Weber P."/>
            <person name="Bernet E."/>
            <person name="Pullido F."/>
            <person name="Nieckarz M."/>
            <person name="Delaby M."/>
            <person name="Nieves C."/>
            <person name="Viehboeck T."/>
            <person name="Krause N."/>
            <person name="Rivera-Millot A."/>
            <person name="Nakamura A."/>
            <person name="Vischer N."/>
            <person name="VanNieuwenhze M."/>
            <person name="Brun Y."/>
            <person name="Cava F."/>
            <person name="Bulgheresi S."/>
            <person name="Veyrier F."/>
        </authorList>
    </citation>
    <scope>NUCLEOTIDE SEQUENCE [LARGE SCALE GENOMIC DNA]</scope>
    <source>
        <strain evidence="2 3">CCUG 63373m</strain>
    </source>
</reference>
<organism evidence="2 3">
    <name type="scientific">Uruburuella testudinis</name>
    <dbReference type="NCBI Taxonomy" id="1282863"/>
    <lineage>
        <taxon>Bacteria</taxon>
        <taxon>Pseudomonadati</taxon>
        <taxon>Pseudomonadota</taxon>
        <taxon>Betaproteobacteria</taxon>
        <taxon>Neisseriales</taxon>
        <taxon>Neisseriaceae</taxon>
        <taxon>Uruburuella</taxon>
    </lineage>
</organism>
<accession>A0ABY4DUP0</accession>
<keyword evidence="3" id="KW-1185">Reference proteome</keyword>
<sequence>MNENDIANAGETLYPATKPVCQLDANGYYAGRAEADLSPMEADAGVYLLPAMCIDTTPPEERPGKLAFWDVGTETWQYLPDHRGETVYSTAGGESLLIEQPGNYPEGYTTEPRPSHYHTFADGRWQISTGNANIKREAEQAAVWEAIKNKRHANLRGGVYLDSVSKWFQTDDATRQQYTFMRTLPELPPGMQWKTMDNSFIEMTKTLLDELSIKLLTDEQADFTNAERHRAAMLAAAEPLDYDYSSGWTATYEAAA</sequence>
<protein>
    <submittedName>
        <fullName evidence="2">DUF4376 domain-containing protein</fullName>
    </submittedName>
</protein>
<name>A0ABY4DUP0_9NEIS</name>
<dbReference type="Proteomes" id="UP000829817">
    <property type="component" value="Chromosome"/>
</dbReference>
<dbReference type="RefSeq" id="WP_244786783.1">
    <property type="nucleotide sequence ID" value="NZ_CP091508.1"/>
</dbReference>
<dbReference type="EMBL" id="CP091508">
    <property type="protein sequence ID" value="UOO82756.1"/>
    <property type="molecule type" value="Genomic_DNA"/>
</dbReference>